<dbReference type="GO" id="GO:0005524">
    <property type="term" value="F:ATP binding"/>
    <property type="evidence" value="ECO:0007669"/>
    <property type="project" value="UniProtKB-UniRule"/>
</dbReference>
<keyword evidence="8 10" id="KW-1133">Transmembrane helix</keyword>
<keyword evidence="7 10" id="KW-0067">ATP-binding</keyword>
<comment type="catalytic activity">
    <reaction evidence="1 10">
        <text>2 ATP = 3',3'-c-di-AMP + 2 diphosphate</text>
        <dbReference type="Rhea" id="RHEA:35655"/>
        <dbReference type="ChEBI" id="CHEBI:30616"/>
        <dbReference type="ChEBI" id="CHEBI:33019"/>
        <dbReference type="ChEBI" id="CHEBI:71500"/>
        <dbReference type="EC" id="2.7.7.85"/>
    </reaction>
</comment>
<comment type="similarity">
    <text evidence="10">Belongs to the adenylate cyclase family. DacA/CdaA subfamily.</text>
</comment>
<dbReference type="EC" id="2.7.7.85" evidence="10"/>
<dbReference type="GO" id="GO:0004016">
    <property type="term" value="F:adenylate cyclase activity"/>
    <property type="evidence" value="ECO:0007669"/>
    <property type="project" value="UniProtKB-UniRule"/>
</dbReference>
<dbReference type="InterPro" id="IPR036888">
    <property type="entry name" value="DNA_integrity_DisA_N_sf"/>
</dbReference>
<dbReference type="GO" id="GO:0106408">
    <property type="term" value="F:diadenylate cyclase activity"/>
    <property type="evidence" value="ECO:0007669"/>
    <property type="project" value="UniProtKB-EC"/>
</dbReference>
<evidence type="ECO:0000313" key="12">
    <source>
        <dbReference type="EMBL" id="ADK84136.1"/>
    </source>
</evidence>
<feature type="transmembrane region" description="Helical" evidence="10">
    <location>
        <begin position="16"/>
        <end position="33"/>
    </location>
</feature>
<comment type="caution">
    <text evidence="10">Lacks conserved residue(s) required for the propagation of feature annotation.</text>
</comment>
<protein>
    <recommendedName>
        <fullName evidence="10">Diadenylate cyclase</fullName>
        <shortName evidence="10">DAC</shortName>
        <ecNumber evidence="10">2.7.7.85</ecNumber>
    </recommendedName>
    <alternativeName>
        <fullName evidence="10">Cyclic-di-AMP synthase</fullName>
        <shortName evidence="10">c-di-AMP synthase</shortName>
    </alternativeName>
</protein>
<dbReference type="GO" id="GO:0006171">
    <property type="term" value="P:cAMP biosynthetic process"/>
    <property type="evidence" value="ECO:0007669"/>
    <property type="project" value="InterPro"/>
</dbReference>
<dbReference type="Pfam" id="PF19293">
    <property type="entry name" value="CdaA_N"/>
    <property type="match status" value="1"/>
</dbReference>
<feature type="transmembrane region" description="Helical" evidence="10">
    <location>
        <begin position="38"/>
        <end position="55"/>
    </location>
</feature>
<name>E1QF00_DESB2</name>
<dbReference type="InterPro" id="IPR014046">
    <property type="entry name" value="C-di-AMP_synthase"/>
</dbReference>
<keyword evidence="2 10" id="KW-1003">Cell membrane</keyword>
<organism evidence="12 13">
    <name type="scientific">Desulfarculus baarsii (strain ATCC 33931 / DSM 2075 / LMG 7858 / VKM B-1802 / 2st14)</name>
    <dbReference type="NCBI Taxonomy" id="644282"/>
    <lineage>
        <taxon>Bacteria</taxon>
        <taxon>Pseudomonadati</taxon>
        <taxon>Thermodesulfobacteriota</taxon>
        <taxon>Desulfarculia</taxon>
        <taxon>Desulfarculales</taxon>
        <taxon>Desulfarculaceae</taxon>
        <taxon>Desulfarculus</taxon>
    </lineage>
</organism>
<keyword evidence="5 10" id="KW-0548">Nucleotidyltransferase</keyword>
<gene>
    <name evidence="10" type="primary">dacA</name>
    <name evidence="12" type="ordered locus">Deba_0764</name>
</gene>
<keyword evidence="13" id="KW-1185">Reference proteome</keyword>
<dbReference type="PANTHER" id="PTHR34185:SF1">
    <property type="entry name" value="DIADENYLATE CYCLASE"/>
    <property type="match status" value="1"/>
</dbReference>
<evidence type="ECO:0000256" key="7">
    <source>
        <dbReference type="ARBA" id="ARBA00022840"/>
    </source>
</evidence>
<dbReference type="HOGENOM" id="CLU_038561_0_1_7"/>
<dbReference type="KEGG" id="dbr:Deba_0764"/>
<evidence type="ECO:0000313" key="13">
    <source>
        <dbReference type="Proteomes" id="UP000009047"/>
    </source>
</evidence>
<dbReference type="RefSeq" id="WP_013257591.1">
    <property type="nucleotide sequence ID" value="NC_014365.1"/>
</dbReference>
<dbReference type="PROSITE" id="PS51794">
    <property type="entry name" value="DAC"/>
    <property type="match status" value="1"/>
</dbReference>
<comment type="function">
    <text evidence="10">Catalyzes the condensation of 2 ATP molecules into cyclic di-AMP (c-di-AMP), a second messenger used to regulate differing processes in different bacteria.</text>
</comment>
<dbReference type="Proteomes" id="UP000009047">
    <property type="component" value="Chromosome"/>
</dbReference>
<dbReference type="InterPro" id="IPR034701">
    <property type="entry name" value="CdaA"/>
</dbReference>
<sequence>MGDLLALLQQLRWQDLADIALVAFVFYQIILLVRGTRAMQMLTGLGLVMAVWWLSRELDMVATNWLITSFLSSLVVVVIVIFQADIRRALTRMGQRSIFANHAPQADTLRDVATAAGIMARRRTGALMVLERRTGLEDYIEGSVKIEAQVSAELLVSIFQVTGPLHDGAVVIEGGKIRVARCMLPLAKDAEAGRRLGSRHLAAMGLSSESDAVVVVVSEERGQISLALGGKLVGPLEVEQLQQKLGELFPQTDPNQTVAARLWGGLRHLAGGFSKDKDRA</sequence>
<evidence type="ECO:0000256" key="4">
    <source>
        <dbReference type="ARBA" id="ARBA00022692"/>
    </source>
</evidence>
<keyword evidence="9 10" id="KW-0472">Membrane</keyword>
<keyword evidence="4 10" id="KW-0812">Transmembrane</keyword>
<dbReference type="SUPFAM" id="SSF143597">
    <property type="entry name" value="YojJ-like"/>
    <property type="match status" value="1"/>
</dbReference>
<dbReference type="InterPro" id="IPR045585">
    <property type="entry name" value="CdaA_N"/>
</dbReference>
<comment type="subunit">
    <text evidence="10">Probably a homodimer.</text>
</comment>
<dbReference type="OrthoDB" id="9807385at2"/>
<reference evidence="12 13" key="1">
    <citation type="journal article" date="2010" name="Stand. Genomic Sci.">
        <title>Complete genome sequence of Desulfarculus baarsii type strain (2st14).</title>
        <authorList>
            <person name="Sun H."/>
            <person name="Spring S."/>
            <person name="Lapidus A."/>
            <person name="Davenport K."/>
            <person name="Del Rio T.G."/>
            <person name="Tice H."/>
            <person name="Nolan M."/>
            <person name="Copeland A."/>
            <person name="Cheng J.F."/>
            <person name="Lucas S."/>
            <person name="Tapia R."/>
            <person name="Goodwin L."/>
            <person name="Pitluck S."/>
            <person name="Ivanova N."/>
            <person name="Pagani I."/>
            <person name="Mavromatis K."/>
            <person name="Ovchinnikova G."/>
            <person name="Pati A."/>
            <person name="Chen A."/>
            <person name="Palaniappan K."/>
            <person name="Hauser L."/>
            <person name="Chang Y.J."/>
            <person name="Jeffries C.D."/>
            <person name="Detter J.C."/>
            <person name="Han C."/>
            <person name="Rohde M."/>
            <person name="Brambilla E."/>
            <person name="Goker M."/>
            <person name="Woyke T."/>
            <person name="Bristow J."/>
            <person name="Eisen J.A."/>
            <person name="Markowitz V."/>
            <person name="Hugenholtz P."/>
            <person name="Kyrpides N.C."/>
            <person name="Klenk H.P."/>
            <person name="Land M."/>
        </authorList>
    </citation>
    <scope>NUCLEOTIDE SEQUENCE [LARGE SCALE GENOMIC DNA]</scope>
    <source>
        <strain evidence="13">ATCC 33931 / DSM 2075 / LMG 7858 / VKM B-1802 / 2st14</strain>
    </source>
</reference>
<evidence type="ECO:0000256" key="10">
    <source>
        <dbReference type="HAMAP-Rule" id="MF_01499"/>
    </source>
</evidence>
<dbReference type="AlphaFoldDB" id="E1QF00"/>
<dbReference type="Gene3D" id="3.40.1700.10">
    <property type="entry name" value="DNA integrity scanning protein, DisA, N-terminal domain"/>
    <property type="match status" value="1"/>
</dbReference>
<dbReference type="HAMAP" id="MF_01499">
    <property type="entry name" value="DacA"/>
    <property type="match status" value="1"/>
</dbReference>
<keyword evidence="6 10" id="KW-0547">Nucleotide-binding</keyword>
<keyword evidence="3 10" id="KW-0808">Transferase</keyword>
<evidence type="ECO:0000256" key="8">
    <source>
        <dbReference type="ARBA" id="ARBA00022989"/>
    </source>
</evidence>
<feature type="domain" description="DAC" evidence="11">
    <location>
        <begin position="83"/>
        <end position="238"/>
    </location>
</feature>
<evidence type="ECO:0000256" key="6">
    <source>
        <dbReference type="ARBA" id="ARBA00022741"/>
    </source>
</evidence>
<dbReference type="Pfam" id="PF02457">
    <property type="entry name" value="DAC"/>
    <property type="match status" value="1"/>
</dbReference>
<dbReference type="STRING" id="644282.Deba_0764"/>
<accession>E1QF00</accession>
<evidence type="ECO:0000256" key="1">
    <source>
        <dbReference type="ARBA" id="ARBA00000877"/>
    </source>
</evidence>
<dbReference type="EMBL" id="CP002085">
    <property type="protein sequence ID" value="ADK84136.1"/>
    <property type="molecule type" value="Genomic_DNA"/>
</dbReference>
<evidence type="ECO:0000256" key="5">
    <source>
        <dbReference type="ARBA" id="ARBA00022695"/>
    </source>
</evidence>
<evidence type="ECO:0000256" key="9">
    <source>
        <dbReference type="ARBA" id="ARBA00023136"/>
    </source>
</evidence>
<dbReference type="InterPro" id="IPR050338">
    <property type="entry name" value="DisA"/>
</dbReference>
<dbReference type="PIRSF" id="PIRSF004793">
    <property type="entry name" value="UCP004793"/>
    <property type="match status" value="1"/>
</dbReference>
<feature type="transmembrane region" description="Helical" evidence="10">
    <location>
        <begin position="61"/>
        <end position="82"/>
    </location>
</feature>
<dbReference type="PANTHER" id="PTHR34185">
    <property type="entry name" value="DIADENYLATE CYCLASE"/>
    <property type="match status" value="1"/>
</dbReference>
<evidence type="ECO:0000256" key="2">
    <source>
        <dbReference type="ARBA" id="ARBA00022475"/>
    </source>
</evidence>
<evidence type="ECO:0000259" key="11">
    <source>
        <dbReference type="PROSITE" id="PS51794"/>
    </source>
</evidence>
<dbReference type="eggNOG" id="COG1624">
    <property type="taxonomic scope" value="Bacteria"/>
</dbReference>
<dbReference type="InterPro" id="IPR003390">
    <property type="entry name" value="DNA_integrity_scan_DisA_N"/>
</dbReference>
<evidence type="ECO:0000256" key="3">
    <source>
        <dbReference type="ARBA" id="ARBA00022679"/>
    </source>
</evidence>
<dbReference type="NCBIfam" id="TIGR00159">
    <property type="entry name" value="diadenylate cyclase CdaA"/>
    <property type="match status" value="1"/>
</dbReference>
<proteinExistence type="inferred from homology"/>
<keyword evidence="10" id="KW-0997">Cell inner membrane</keyword>